<dbReference type="AlphaFoldDB" id="A0A937W090"/>
<gene>
    <name evidence="1" type="ORF">FJZ47_04705</name>
</gene>
<protein>
    <submittedName>
        <fullName evidence="1">Isocitrate lyase/PEP mutase family protein</fullName>
    </submittedName>
</protein>
<dbReference type="GO" id="GO:0016833">
    <property type="term" value="F:oxo-acid-lyase activity"/>
    <property type="evidence" value="ECO:0007669"/>
    <property type="project" value="UniProtKB-ARBA"/>
</dbReference>
<dbReference type="PANTHER" id="PTHR42905">
    <property type="entry name" value="PHOSPHOENOLPYRUVATE CARBOXYLASE"/>
    <property type="match status" value="1"/>
</dbReference>
<evidence type="ECO:0000313" key="2">
    <source>
        <dbReference type="Proteomes" id="UP000712673"/>
    </source>
</evidence>
<dbReference type="InterPro" id="IPR015813">
    <property type="entry name" value="Pyrv/PenolPyrv_kinase-like_dom"/>
</dbReference>
<dbReference type="SUPFAM" id="SSF51621">
    <property type="entry name" value="Phosphoenolpyruvate/pyruvate domain"/>
    <property type="match status" value="1"/>
</dbReference>
<dbReference type="EMBL" id="VGLS01000093">
    <property type="protein sequence ID" value="MBM3223089.1"/>
    <property type="molecule type" value="Genomic_DNA"/>
</dbReference>
<dbReference type="CDD" id="cd00377">
    <property type="entry name" value="ICL_PEPM"/>
    <property type="match status" value="1"/>
</dbReference>
<feature type="non-terminal residue" evidence="1">
    <location>
        <position position="1"/>
    </location>
</feature>
<reference evidence="1" key="1">
    <citation type="submission" date="2019-03" db="EMBL/GenBank/DDBJ databases">
        <title>Lake Tanganyika Metagenome-Assembled Genomes (MAGs).</title>
        <authorList>
            <person name="Tran P."/>
        </authorList>
    </citation>
    <scope>NUCLEOTIDE SEQUENCE</scope>
    <source>
        <strain evidence="1">K_DeepCast_65m_m2_066</strain>
    </source>
</reference>
<dbReference type="Gene3D" id="3.20.20.60">
    <property type="entry name" value="Phosphoenolpyruvate-binding domains"/>
    <property type="match status" value="1"/>
</dbReference>
<dbReference type="InterPro" id="IPR040442">
    <property type="entry name" value="Pyrv_kinase-like_dom_sf"/>
</dbReference>
<dbReference type="InterPro" id="IPR039556">
    <property type="entry name" value="ICL/PEPM"/>
</dbReference>
<proteinExistence type="predicted"/>
<organism evidence="1 2">
    <name type="scientific">Tectimicrobiota bacterium</name>
    <dbReference type="NCBI Taxonomy" id="2528274"/>
    <lineage>
        <taxon>Bacteria</taxon>
        <taxon>Pseudomonadati</taxon>
        <taxon>Nitrospinota/Tectimicrobiota group</taxon>
        <taxon>Candidatus Tectimicrobiota</taxon>
    </lineage>
</organism>
<comment type="caution">
    <text evidence="1">The sequence shown here is derived from an EMBL/GenBank/DDBJ whole genome shotgun (WGS) entry which is preliminary data.</text>
</comment>
<name>A0A937W090_UNCTE</name>
<sequence length="210" mass="23461">DPLHVMRCVREFEAAGLAAIHIEDQVYPKRASYHKGLEHIVPMDEFVERMTYALQARRDPDFIIIGRTDAFSAVEGSREELVQRGHMLKELGVDAIMPRGVRAREDLAFFRKEVPGIPLVVITGADDISVQEYGDLGYQLLIYATTPVIVAATALTQTYQHLKDTGLLNINAQQVAELRRRVEELISLPEYYEVEAATTEKRSAAAGAGH</sequence>
<dbReference type="Pfam" id="PF13714">
    <property type="entry name" value="PEP_mutase"/>
    <property type="match status" value="1"/>
</dbReference>
<dbReference type="PANTHER" id="PTHR42905:SF5">
    <property type="entry name" value="CARBOXYVINYL-CARBOXYPHOSPHONATE PHOSPHORYLMUTASE, CHLOROPLASTIC"/>
    <property type="match status" value="1"/>
</dbReference>
<dbReference type="Proteomes" id="UP000712673">
    <property type="component" value="Unassembled WGS sequence"/>
</dbReference>
<accession>A0A937W090</accession>
<keyword evidence="1" id="KW-0456">Lyase</keyword>
<evidence type="ECO:0000313" key="1">
    <source>
        <dbReference type="EMBL" id="MBM3223089.1"/>
    </source>
</evidence>